<gene>
    <name evidence="2" type="ORF">RDB_LOCUS125510</name>
</gene>
<organism evidence="2 3">
    <name type="scientific">Rhizoctonia solani</name>
    <dbReference type="NCBI Taxonomy" id="456999"/>
    <lineage>
        <taxon>Eukaryota</taxon>
        <taxon>Fungi</taxon>
        <taxon>Dikarya</taxon>
        <taxon>Basidiomycota</taxon>
        <taxon>Agaricomycotina</taxon>
        <taxon>Agaricomycetes</taxon>
        <taxon>Cantharellales</taxon>
        <taxon>Ceratobasidiaceae</taxon>
        <taxon>Rhizoctonia</taxon>
    </lineage>
</organism>
<reference evidence="2" key="1">
    <citation type="submission" date="2021-01" db="EMBL/GenBank/DDBJ databases">
        <authorList>
            <person name="Kaushik A."/>
        </authorList>
    </citation>
    <scope>NUCLEOTIDE SEQUENCE</scope>
    <source>
        <strain evidence="2">AG6-10EEA</strain>
    </source>
</reference>
<feature type="compositionally biased region" description="Low complexity" evidence="1">
    <location>
        <begin position="1418"/>
        <end position="1430"/>
    </location>
</feature>
<feature type="compositionally biased region" description="Polar residues" evidence="1">
    <location>
        <begin position="863"/>
        <end position="877"/>
    </location>
</feature>
<evidence type="ECO:0000313" key="3">
    <source>
        <dbReference type="Proteomes" id="UP000663853"/>
    </source>
</evidence>
<sequence>MPPKANTPAMVQAQNATDTPAQNAQNIVVPDFTLKKLHKSHLIGLYPQYTLAKANKGTRVGKNGKKYVWEILDNFLERFHLLGSINKNNGPLVDAYRKAYHQKIYNWFNNSQDEKEELSTFLSKAEAPNLWYADFPSTTDNAIDAYLAANKEKKAKWSLALFRSTLCSEYAKQAKNVQELYATKAKEKTAELAATTSLLTGPAHQAYVQAFNHTLYTNYFVESFLKKSMDELMQLIEKLDKKAGILVVGHISHEAPPNDFVSSTKQFQITSFATKRIEDYLEEQDNANSGQGFSAWLSGNAERELPEDVHPAVYPDRNAQNQPYIPPLGPDPRLAVVREVYHDSVTATYQYCGGVGPVPWTTIIESLAAGEVTWFALSRLPDPELAPFLEPRKLKLQQGLIWLPHLAKRQNGAPKDEHFLFNQTFGASKPPPDWSCALRPFTTTQHRNNTVHVLRYDGYIERSQAVSGIRYPKRTWMWMRKLESGVPIQESSRSLPTRAFGLVEPVISDAEIDAYKVIFQGCWDVVSALVLRMTSLVNQAEDLGPVSPPDGLWADIVETPGPTSFAIMALPLIFPQDAPLSTDAALAYIKRFWFPVDLFQNTRKSRENGTLDYVEQYLEEGMAQSPITHQPSGTLIGGKLGSGWLVRGEVMLLANIGASLKKFDPPIPAPEHYQLDRITESDWKRALGWGDLLCSRLEESINELSKSSNERLHLPDDEFTPTSSLEPNVSAPAPPSVKATPPAPSGDRSGSEDEDIPIRRTQPPRNSRQPVAGPSKRRPIVLIGDSEGSSSDEDDSDLFHPDKALHDSEEEQTEILVAGKAKGKGKGKAPAIPTYPQKRTSKPEIVSRGTDGTEVTVFAKLPNPSQASSAPNMTRTVSPGAHRPPSTQGTAPRILQEPNILFRPSSESLLPTDDTATTTHTRATSPSSPLSDWRLVPLVLKPIPLLSTPLATSRIQPEQHVFGPFLPATAPPTVTVMLSDFAETIMGWWAQAESALSAWYNEKTTQTDAYGSTAWNKASLLLRKSHRSDLAKASLSILLVHRDYFKRAQEAWPTVQNHQLCLANQFHLLCSMIHAQGKLNLPSHIYNQAPVDGMKRLGALTNRMFRLAFTLQLILQEIDVYERYATAWSNELERAWIDSNLTTYDDDRLLALVRGIAEWKSTTSNQIEAIHHKRQVIWRYWIQVRGYKSWAPEPPNVSYRFGTPGEGWMGSFKAVVEPAISAIEVPNALSNLRPAPTELEGLVARLESDSSTRFKDMGDISTLVATSKHLITTTSTSSPTPTNLVGSGVSSEAPELDSSFGAPQPDTLNAMVPTNNPIAEGTHKRARESAGQDREFLGDKSDQPGATGSDGEGGVARTKRPRTAEAKRSSMVVDTGTGRGKAGGRKAKTSGSKSSKSALADEETTTETAVAVRKSSRARQPSARARALGN</sequence>
<feature type="region of interest" description="Disordered" evidence="1">
    <location>
        <begin position="1272"/>
        <end position="1430"/>
    </location>
</feature>
<feature type="compositionally biased region" description="Low complexity" evidence="1">
    <location>
        <begin position="1272"/>
        <end position="1282"/>
    </location>
</feature>
<feature type="compositionally biased region" description="Low complexity" evidence="1">
    <location>
        <begin position="1389"/>
        <end position="1398"/>
    </location>
</feature>
<feature type="compositionally biased region" description="Low complexity" evidence="1">
    <location>
        <begin position="908"/>
        <end position="928"/>
    </location>
</feature>
<name>A0A8H3D6C4_9AGAM</name>
<feature type="region of interest" description="Disordered" evidence="1">
    <location>
        <begin position="863"/>
        <end position="929"/>
    </location>
</feature>
<feature type="region of interest" description="Disordered" evidence="1">
    <location>
        <begin position="705"/>
        <end position="850"/>
    </location>
</feature>
<accession>A0A8H3D6C4</accession>
<protein>
    <submittedName>
        <fullName evidence="2">Uncharacterized protein</fullName>
    </submittedName>
</protein>
<feature type="compositionally biased region" description="Basic and acidic residues" evidence="1">
    <location>
        <begin position="1321"/>
        <end position="1342"/>
    </location>
</feature>
<comment type="caution">
    <text evidence="2">The sequence shown here is derived from an EMBL/GenBank/DDBJ whole genome shotgun (WGS) entry which is preliminary data.</text>
</comment>
<evidence type="ECO:0000256" key="1">
    <source>
        <dbReference type="SAM" id="MobiDB-lite"/>
    </source>
</evidence>
<dbReference type="EMBL" id="CAJMXA010003653">
    <property type="protein sequence ID" value="CAE6509652.1"/>
    <property type="molecule type" value="Genomic_DNA"/>
</dbReference>
<proteinExistence type="predicted"/>
<feature type="compositionally biased region" description="Basic and acidic residues" evidence="1">
    <location>
        <begin position="797"/>
        <end position="807"/>
    </location>
</feature>
<dbReference type="Proteomes" id="UP000663853">
    <property type="component" value="Unassembled WGS sequence"/>
</dbReference>
<evidence type="ECO:0000313" key="2">
    <source>
        <dbReference type="EMBL" id="CAE6509652.1"/>
    </source>
</evidence>